<reference evidence="3 4" key="1">
    <citation type="journal article" date="2018" name="Nat. Genet.">
        <title>Extensive intraspecific gene order and gene structural variations between Mo17 and other maize genomes.</title>
        <authorList>
            <person name="Sun S."/>
            <person name="Zhou Y."/>
            <person name="Chen J."/>
            <person name="Shi J."/>
            <person name="Zhao H."/>
            <person name="Zhao H."/>
            <person name="Song W."/>
            <person name="Zhang M."/>
            <person name="Cui Y."/>
            <person name="Dong X."/>
            <person name="Liu H."/>
            <person name="Ma X."/>
            <person name="Jiao Y."/>
            <person name="Wang B."/>
            <person name="Wei X."/>
            <person name="Stein J.C."/>
            <person name="Glaubitz J.C."/>
            <person name="Lu F."/>
            <person name="Yu G."/>
            <person name="Liang C."/>
            <person name="Fengler K."/>
            <person name="Li B."/>
            <person name="Rafalski A."/>
            <person name="Schnable P.S."/>
            <person name="Ware D.H."/>
            <person name="Buckler E.S."/>
            <person name="Lai J."/>
        </authorList>
    </citation>
    <scope>NUCLEOTIDE SEQUENCE [LARGE SCALE GENOMIC DNA]</scope>
    <source>
        <strain evidence="4">cv. Missouri 17</strain>
        <tissue evidence="3">Seedling</tissue>
    </source>
</reference>
<evidence type="ECO:0000256" key="1">
    <source>
        <dbReference type="SAM" id="MobiDB-lite"/>
    </source>
</evidence>
<feature type="region of interest" description="Disordered" evidence="1">
    <location>
        <begin position="716"/>
        <end position="738"/>
    </location>
</feature>
<dbReference type="ExpressionAtlas" id="A0A3L6E8I0">
    <property type="expression patterns" value="baseline and differential"/>
</dbReference>
<accession>A0A3L6E8I0</accession>
<dbReference type="AlphaFoldDB" id="A0A3L6E8I0"/>
<dbReference type="PANTHER" id="PTHR10378">
    <property type="entry name" value="LIM DOMAIN-BINDING PROTEIN"/>
    <property type="match status" value="1"/>
</dbReference>
<organism evidence="3">
    <name type="scientific">Zea mays</name>
    <name type="common">Maize</name>
    <dbReference type="NCBI Taxonomy" id="4577"/>
    <lineage>
        <taxon>Eukaryota</taxon>
        <taxon>Viridiplantae</taxon>
        <taxon>Streptophyta</taxon>
        <taxon>Embryophyta</taxon>
        <taxon>Tracheophyta</taxon>
        <taxon>Spermatophyta</taxon>
        <taxon>Magnoliopsida</taxon>
        <taxon>Liliopsida</taxon>
        <taxon>Poales</taxon>
        <taxon>Poaceae</taxon>
        <taxon>PACMAD clade</taxon>
        <taxon>Panicoideae</taxon>
        <taxon>Andropogonodae</taxon>
        <taxon>Andropogoneae</taxon>
        <taxon>Tripsacinae</taxon>
        <taxon>Zea</taxon>
    </lineage>
</organism>
<name>A0A3L6E8I0_MAIZE</name>
<sequence length="781" mass="85465">MNGTHPWTSMSGGACSNLGYARDMNGNVPISTTNSSGPSIGVSSLVTDANSSLSGGAQLQPSTSMNGDSLMRVPASPMSFSSNNISGSSVIDGSIMQQSPPQEQMQKRRSSSVTSQHVIDAGGALHAQKKSRADVSQGDIMQHQLIQHLIHGQNSLHFQGQQNPQLQAFIQQHKLAQLQQRQQQNLLQPFSQMQQPQVGIPRQPQLRPPLAQTGMQLGGPVRTPIERGVCSRRILQYLFHKRHRPENNSITYWRKIVEEYFAPRARERWCVSSYENRGNSSAAAPQKALDTWRCGICNTHAGKGYEATYEILPRLCQIRFDHGVIDEYLYFDSPNEFGLPNGQMVLEHAKVVQKSVYEHLHVIHEGHLRIIFTPELKIISWEFCSRRHEEYTTRKTIAPQVNNLLQVVQKYQAVVTESGSAGISNNDAQTICNMFVTASQQLAKNLEHHTLNEHGLSKRYVRSLQISEVVNHMKDLIEFSHKNGLGPKESLNSYSKTMAKFQNMHDSRQLMAAANLANNQSNTKLMGTKQEASASATNQTPGVGAIGNNALQHATPLNSYQNMLRSSSANPVLLQQEASSVFKGPTAMHSGIQLEAARSFRGPNQVQFQHPAAIQQQQPMPQQSNFQGFGGVNPQYQHHVLNQLLQEVKNNNHVKAQQLPPDAPKASGGLAPGVAIPNVAAAREQGQHINSNIRDHNGAVKGAAPAGTGPSNVINNNTASMPPGRNNSFKSVSSSPADATGGIAVNSKVDDSFHQLEDLDLDGLITNELMESGLFGAGQGW</sequence>
<feature type="compositionally biased region" description="Polar residues" evidence="1">
    <location>
        <begin position="716"/>
        <end position="737"/>
    </location>
</feature>
<evidence type="ECO:0000313" key="4">
    <source>
        <dbReference type="Proteomes" id="UP000251960"/>
    </source>
</evidence>
<dbReference type="InterPro" id="IPR029005">
    <property type="entry name" value="LIM-bd/SEUSS"/>
</dbReference>
<dbReference type="EMBL" id="NCVQ01000007">
    <property type="protein sequence ID" value="PWZ16682.1"/>
    <property type="molecule type" value="Genomic_DNA"/>
</dbReference>
<evidence type="ECO:0000313" key="2">
    <source>
        <dbReference type="EMBL" id="PWZ16682.1"/>
    </source>
</evidence>
<evidence type="ECO:0000313" key="3">
    <source>
        <dbReference type="EMBL" id="PWZ16683.1"/>
    </source>
</evidence>
<accession>A0A3L6E6Y5</accession>
<comment type="caution">
    <text evidence="3">The sequence shown here is derived from an EMBL/GenBank/DDBJ whole genome shotgun (WGS) entry which is preliminary data.</text>
</comment>
<dbReference type="EMBL" id="NCVQ01000007">
    <property type="protein sequence ID" value="PWZ16683.1"/>
    <property type="molecule type" value="Genomic_DNA"/>
</dbReference>
<proteinExistence type="predicted"/>
<dbReference type="Proteomes" id="UP000251960">
    <property type="component" value="Chromosome 6"/>
</dbReference>
<protein>
    <submittedName>
        <fullName evidence="2">Putative transcriptional regulator SLK2</fullName>
    </submittedName>
</protein>
<dbReference type="Pfam" id="PF01803">
    <property type="entry name" value="LIM_bind"/>
    <property type="match status" value="1"/>
</dbReference>
<gene>
    <name evidence="3" type="ORF">Zm00014a_013820</name>
</gene>